<dbReference type="PANTHER" id="PTHR11214:SF333">
    <property type="entry name" value="GLYCOSYLTRANSFERASE FAMILY 31 PROTEIN"/>
    <property type="match status" value="1"/>
</dbReference>
<dbReference type="GO" id="GO:0000139">
    <property type="term" value="C:Golgi membrane"/>
    <property type="evidence" value="ECO:0007669"/>
    <property type="project" value="UniProtKB-SubCell"/>
</dbReference>
<evidence type="ECO:0000256" key="5">
    <source>
        <dbReference type="ARBA" id="ARBA00022692"/>
    </source>
</evidence>
<evidence type="ECO:0000256" key="9">
    <source>
        <dbReference type="ARBA" id="ARBA00023136"/>
    </source>
</evidence>
<dbReference type="PANTHER" id="PTHR11214">
    <property type="entry name" value="BETA-1,3-N-ACETYLGLUCOSAMINYLTRANSFERASE"/>
    <property type="match status" value="1"/>
</dbReference>
<keyword evidence="8" id="KW-0333">Golgi apparatus</keyword>
<evidence type="ECO:0000313" key="12">
    <source>
        <dbReference type="EMBL" id="KAF9517467.1"/>
    </source>
</evidence>
<proteinExistence type="inferred from homology"/>
<evidence type="ECO:0000256" key="4">
    <source>
        <dbReference type="ARBA" id="ARBA00022679"/>
    </source>
</evidence>
<feature type="region of interest" description="Disordered" evidence="10">
    <location>
        <begin position="15"/>
        <end position="35"/>
    </location>
</feature>
<dbReference type="InterPro" id="IPR002659">
    <property type="entry name" value="Glyco_trans_31"/>
</dbReference>
<comment type="similarity">
    <text evidence="2">Belongs to the glycosyltransferase 31 family.</text>
</comment>
<comment type="caution">
    <text evidence="12">The sequence shown here is derived from an EMBL/GenBank/DDBJ whole genome shotgun (WGS) entry which is preliminary data.</text>
</comment>
<evidence type="ECO:0000256" key="2">
    <source>
        <dbReference type="ARBA" id="ARBA00008661"/>
    </source>
</evidence>
<feature type="region of interest" description="Disordered" evidence="10">
    <location>
        <begin position="760"/>
        <end position="787"/>
    </location>
</feature>
<evidence type="ECO:0000256" key="6">
    <source>
        <dbReference type="ARBA" id="ARBA00022968"/>
    </source>
</evidence>
<dbReference type="GO" id="GO:0051072">
    <property type="term" value="P:4,6-pyruvylated galactose residue biosynthetic process"/>
    <property type="evidence" value="ECO:0007669"/>
    <property type="project" value="TreeGrafter"/>
</dbReference>
<keyword evidence="7 11" id="KW-1133">Transmembrane helix</keyword>
<evidence type="ECO:0000256" key="11">
    <source>
        <dbReference type="SAM" id="Phobius"/>
    </source>
</evidence>
<dbReference type="OrthoDB" id="2139606at2759"/>
<organism evidence="12 13">
    <name type="scientific">Hydnum rufescens UP504</name>
    <dbReference type="NCBI Taxonomy" id="1448309"/>
    <lineage>
        <taxon>Eukaryota</taxon>
        <taxon>Fungi</taxon>
        <taxon>Dikarya</taxon>
        <taxon>Basidiomycota</taxon>
        <taxon>Agaricomycotina</taxon>
        <taxon>Agaricomycetes</taxon>
        <taxon>Cantharellales</taxon>
        <taxon>Hydnaceae</taxon>
        <taxon>Hydnum</taxon>
    </lineage>
</organism>
<dbReference type="GO" id="GO:0016758">
    <property type="term" value="F:hexosyltransferase activity"/>
    <property type="evidence" value="ECO:0007669"/>
    <property type="project" value="InterPro"/>
</dbReference>
<evidence type="ECO:0000256" key="3">
    <source>
        <dbReference type="ARBA" id="ARBA00022676"/>
    </source>
</evidence>
<keyword evidence="3" id="KW-0328">Glycosyltransferase</keyword>
<dbReference type="AlphaFoldDB" id="A0A9P6B534"/>
<keyword evidence="13" id="KW-1185">Reference proteome</keyword>
<name>A0A9P6B534_9AGAM</name>
<evidence type="ECO:0000256" key="7">
    <source>
        <dbReference type="ARBA" id="ARBA00022989"/>
    </source>
</evidence>
<protein>
    <submittedName>
        <fullName evidence="12">Glycosyltransferase family 31 protein</fullName>
    </submittedName>
</protein>
<keyword evidence="6" id="KW-0735">Signal-anchor</keyword>
<dbReference type="EMBL" id="MU128931">
    <property type="protein sequence ID" value="KAF9517467.1"/>
    <property type="molecule type" value="Genomic_DNA"/>
</dbReference>
<feature type="compositionally biased region" description="Polar residues" evidence="10">
    <location>
        <begin position="15"/>
        <end position="25"/>
    </location>
</feature>
<feature type="compositionally biased region" description="Pro residues" evidence="10">
    <location>
        <begin position="349"/>
        <end position="359"/>
    </location>
</feature>
<evidence type="ECO:0000256" key="1">
    <source>
        <dbReference type="ARBA" id="ARBA00004323"/>
    </source>
</evidence>
<evidence type="ECO:0000313" key="13">
    <source>
        <dbReference type="Proteomes" id="UP000886523"/>
    </source>
</evidence>
<keyword evidence="5 11" id="KW-0812">Transmembrane</keyword>
<evidence type="ECO:0000256" key="8">
    <source>
        <dbReference type="ARBA" id="ARBA00023034"/>
    </source>
</evidence>
<comment type="subcellular location">
    <subcellularLocation>
        <location evidence="1">Golgi apparatus membrane</location>
        <topology evidence="1">Single-pass type II membrane protein</topology>
    </subcellularLocation>
</comment>
<dbReference type="Proteomes" id="UP000886523">
    <property type="component" value="Unassembled WGS sequence"/>
</dbReference>
<accession>A0A9P6B534</accession>
<dbReference type="Pfam" id="PF01762">
    <property type="entry name" value="Galactosyl_T"/>
    <property type="match status" value="1"/>
</dbReference>
<keyword evidence="4" id="KW-0808">Transferase</keyword>
<keyword evidence="9 11" id="KW-0472">Membrane</keyword>
<gene>
    <name evidence="12" type="ORF">BS47DRAFT_1432055</name>
</gene>
<feature type="transmembrane region" description="Helical" evidence="11">
    <location>
        <begin position="157"/>
        <end position="180"/>
    </location>
</feature>
<reference evidence="12" key="1">
    <citation type="journal article" date="2020" name="Nat. Commun.">
        <title>Large-scale genome sequencing of mycorrhizal fungi provides insights into the early evolution of symbiotic traits.</title>
        <authorList>
            <person name="Miyauchi S."/>
            <person name="Kiss E."/>
            <person name="Kuo A."/>
            <person name="Drula E."/>
            <person name="Kohler A."/>
            <person name="Sanchez-Garcia M."/>
            <person name="Morin E."/>
            <person name="Andreopoulos B."/>
            <person name="Barry K.W."/>
            <person name="Bonito G."/>
            <person name="Buee M."/>
            <person name="Carver A."/>
            <person name="Chen C."/>
            <person name="Cichocki N."/>
            <person name="Clum A."/>
            <person name="Culley D."/>
            <person name="Crous P.W."/>
            <person name="Fauchery L."/>
            <person name="Girlanda M."/>
            <person name="Hayes R.D."/>
            <person name="Keri Z."/>
            <person name="LaButti K."/>
            <person name="Lipzen A."/>
            <person name="Lombard V."/>
            <person name="Magnuson J."/>
            <person name="Maillard F."/>
            <person name="Murat C."/>
            <person name="Nolan M."/>
            <person name="Ohm R.A."/>
            <person name="Pangilinan J."/>
            <person name="Pereira M.F."/>
            <person name="Perotto S."/>
            <person name="Peter M."/>
            <person name="Pfister S."/>
            <person name="Riley R."/>
            <person name="Sitrit Y."/>
            <person name="Stielow J.B."/>
            <person name="Szollosi G."/>
            <person name="Zifcakova L."/>
            <person name="Stursova M."/>
            <person name="Spatafora J.W."/>
            <person name="Tedersoo L."/>
            <person name="Vaario L.M."/>
            <person name="Yamada A."/>
            <person name="Yan M."/>
            <person name="Wang P."/>
            <person name="Xu J."/>
            <person name="Bruns T."/>
            <person name="Baldrian P."/>
            <person name="Vilgalys R."/>
            <person name="Dunand C."/>
            <person name="Henrissat B."/>
            <person name="Grigoriev I.V."/>
            <person name="Hibbett D."/>
            <person name="Nagy L.G."/>
            <person name="Martin F.M."/>
        </authorList>
    </citation>
    <scope>NUCLEOTIDE SEQUENCE</scope>
    <source>
        <strain evidence="12">UP504</strain>
    </source>
</reference>
<feature type="region of interest" description="Disordered" evidence="10">
    <location>
        <begin position="342"/>
        <end position="362"/>
    </location>
</feature>
<sequence>MSRSSFNLLIPIESRTASQSSSRPTSPGLPIDIYDCESLSSDESTRTNWRRSSYTGPPSSSHYHSKVFAHATTPIPFQLPLPYPSQYFNSEDDQPYESLLGRATTGRYISSPPPRRKWWTDGSGRRVVRRRLSRPRVWSRFLSSVVRHPLFPAQPSTLLLTVTVILIFGLSITLLIMYILNPDKAPLPWRSYCALSPPFPVATLSELPPVGIFLGVMSTDTAVERRMLIRSTWAKHARSRGTDGSTDRTIVRFVMGLPQGDWVRRIQLEAETYKDMILLPVPENMNNGKTHAYIDWAHVNAFVPLPSVRSSNLTSNETSEDPIIYPSPYYSSLNSSGYIFPSFKSDRQSPPPPLAPHDPPLADKDAKWVRPQFVIKADDDAFVMLSELEARLRLEWHDALLDATRATDLTRSISSQTSRSPGITTVSPLRLPQRMTRMVAGKAPSTSTVTEFENADAPPAGLLDIDPMIYWGYLVKARFMAGELYALSSSLVDYIATNPSVQTMVRGAEDKQTAKWLRMHPRASEVRWRSERCWIYDHPRAGTVYSHGFLFPSEVARIRHETTHGLTPAEIHLLPTSTSTSDPSLTHSTVSRFGVRYIPPSTNLTTDQEVEALIEGSALSRLRDESATDLEVQGAWARRQSRFQRSGGGSVGGTIVVHFIKRNEWFLETALAFLDKDPGGNKTPIDLSNLDDVLAPPPSGSDISRISTDFRNKSPIDLSNLDPLPDTSEVVLPLKSSSSSILSTNEIIIVVTEEFPASDTVDDLKSADANSEVDLDNSPLQPESIDS</sequence>
<evidence type="ECO:0000256" key="10">
    <source>
        <dbReference type="SAM" id="MobiDB-lite"/>
    </source>
</evidence>